<feature type="transmembrane region" description="Helical" evidence="1">
    <location>
        <begin position="52"/>
        <end position="71"/>
    </location>
</feature>
<feature type="transmembrane region" description="Helical" evidence="1">
    <location>
        <begin position="168"/>
        <end position="188"/>
    </location>
</feature>
<organism evidence="2 3">
    <name type="scientific">Limosilactobacillus reuteri</name>
    <name type="common">Lactobacillus reuteri</name>
    <dbReference type="NCBI Taxonomy" id="1598"/>
    <lineage>
        <taxon>Bacteria</taxon>
        <taxon>Bacillati</taxon>
        <taxon>Bacillota</taxon>
        <taxon>Bacilli</taxon>
        <taxon>Lactobacillales</taxon>
        <taxon>Lactobacillaceae</taxon>
        <taxon>Limosilactobacillus</taxon>
    </lineage>
</organism>
<dbReference type="EMBL" id="WJNA01000036">
    <property type="protein sequence ID" value="MRH09866.1"/>
    <property type="molecule type" value="Genomic_DNA"/>
</dbReference>
<feature type="transmembrane region" description="Helical" evidence="1">
    <location>
        <begin position="18"/>
        <end position="40"/>
    </location>
</feature>
<proteinExistence type="predicted"/>
<dbReference type="Proteomes" id="UP000472879">
    <property type="component" value="Unassembled WGS sequence"/>
</dbReference>
<evidence type="ECO:0000313" key="3">
    <source>
        <dbReference type="Proteomes" id="UP000472879"/>
    </source>
</evidence>
<evidence type="ECO:0000256" key="1">
    <source>
        <dbReference type="SAM" id="Phobius"/>
    </source>
</evidence>
<keyword evidence="1" id="KW-0812">Transmembrane</keyword>
<accession>A0A6L5P6G6</accession>
<feature type="transmembrane region" description="Helical" evidence="1">
    <location>
        <begin position="200"/>
        <end position="219"/>
    </location>
</feature>
<protein>
    <submittedName>
        <fullName evidence="2">Uncharacterized protein</fullName>
    </submittedName>
</protein>
<gene>
    <name evidence="2" type="ORF">GIX81_10585</name>
</gene>
<keyword evidence="1" id="KW-1133">Transmembrane helix</keyword>
<comment type="caution">
    <text evidence="2">The sequence shown here is derived from an EMBL/GenBank/DDBJ whole genome shotgun (WGS) entry which is preliminary data.</text>
</comment>
<evidence type="ECO:0000313" key="2">
    <source>
        <dbReference type="EMBL" id="MRH09866.1"/>
    </source>
</evidence>
<dbReference type="RefSeq" id="WP_153705274.1">
    <property type="nucleotide sequence ID" value="NZ_WJNA01000036.1"/>
</dbReference>
<sequence length="255" mass="29812">MTTEEIVRKCRECAKKNWLYYHTSYLMVLTMLSLYFSLIIPLLLYKGNLTDLFSIVLIFSSLSVVLIKFNPDILEKKSFENSKKKYILLLFIPILGYISHKSGSIYFWSYLVMGASIYLLFLVTVYSKKNKSKVLSEVNNKFKDDNVVGKLDNIIKDRIHYRNTILKAFWGILSVILFPSIIGLMSVYSKEIYHWLTPNFIIVLITVIFTFVFLLYMSFTSMFYELFSLNQYAFIPNRAALTKTRALLSQNSDEK</sequence>
<name>A0A6L5P6G6_LIMRT</name>
<feature type="transmembrane region" description="Helical" evidence="1">
    <location>
        <begin position="83"/>
        <end position="99"/>
    </location>
</feature>
<reference evidence="2 3" key="1">
    <citation type="submission" date="2019-11" db="EMBL/GenBank/DDBJ databases">
        <title>Draft genome sequence of 12 host-associated Lactobacillus reuteri rodent strains.</title>
        <authorList>
            <person name="Zhang S."/>
            <person name="Ozcam M."/>
            <person name="Van Pijkeren J.P."/>
        </authorList>
    </citation>
    <scope>NUCLEOTIDE SEQUENCE [LARGE SCALE GENOMIC DNA]</scope>
    <source>
        <strain evidence="2 3">Lr4020</strain>
    </source>
</reference>
<feature type="transmembrane region" description="Helical" evidence="1">
    <location>
        <begin position="105"/>
        <end position="126"/>
    </location>
</feature>
<keyword evidence="1" id="KW-0472">Membrane</keyword>
<dbReference type="AlphaFoldDB" id="A0A6L5P6G6"/>